<dbReference type="InterPro" id="IPR037171">
    <property type="entry name" value="NagB/RpiA_transferase-like"/>
</dbReference>
<organism evidence="2 3">
    <name type="scientific">Gimesia aquarii</name>
    <dbReference type="NCBI Taxonomy" id="2527964"/>
    <lineage>
        <taxon>Bacteria</taxon>
        <taxon>Pseudomonadati</taxon>
        <taxon>Planctomycetota</taxon>
        <taxon>Planctomycetia</taxon>
        <taxon>Planctomycetales</taxon>
        <taxon>Planctomycetaceae</taxon>
        <taxon>Gimesia</taxon>
    </lineage>
</organism>
<evidence type="ECO:0000313" key="3">
    <source>
        <dbReference type="Proteomes" id="UP000318704"/>
    </source>
</evidence>
<sequence length="365" mass="41600">MKKSLKKKVPVSRRKTLRHLDVTSTNISGVVLEVIRENSKRSGLKIDTISDLIRNLLGYKVDREVIINSIQHLIPLVDLEGQRVYPSAELLRSKDTSFFDTRKSTSRRAKRAVAKHIHDNMMSTLGAVFLDGGSACEAVAEEMARGEQSQFTVMTNNRKAVKAFMTNDKIRIHLTGGIYKSDDETFVGQEAVFDTRKFNVKHAIIGVSGLTPTHVFNHDILGEEYIKKQYWQIPAEWLIVPANLRKFEGKDASCFGVLCHAETTHVETGGDVYESMDEAIENKRKAWWNDKYGGDSTEESEIPRFKAEACIIVIEPEWMIDEEFEKEEKELRDVLMSKVEEINSNSRATRVCVVFSDVKRKDLKR</sequence>
<dbReference type="AlphaFoldDB" id="A0A517VPI9"/>
<dbReference type="SUPFAM" id="SSF100950">
    <property type="entry name" value="NagB/RpiA/CoA transferase-like"/>
    <property type="match status" value="1"/>
</dbReference>
<dbReference type="InterPro" id="IPR050313">
    <property type="entry name" value="Carb_Metab_HTH_regulators"/>
</dbReference>
<dbReference type="PANTHER" id="PTHR30363:SF44">
    <property type="entry name" value="AGA OPERON TRANSCRIPTIONAL REPRESSOR-RELATED"/>
    <property type="match status" value="1"/>
</dbReference>
<dbReference type="Pfam" id="PF00455">
    <property type="entry name" value="DeoRC"/>
    <property type="match status" value="1"/>
</dbReference>
<dbReference type="PANTHER" id="PTHR30363">
    <property type="entry name" value="HTH-TYPE TRANSCRIPTIONAL REGULATOR SRLR-RELATED"/>
    <property type="match status" value="1"/>
</dbReference>
<dbReference type="SMART" id="SM01134">
    <property type="entry name" value="DeoRC"/>
    <property type="match status" value="1"/>
</dbReference>
<protein>
    <submittedName>
        <fullName evidence="2">Glycerol-3-phosphate regulon repressor</fullName>
    </submittedName>
</protein>
<feature type="domain" description="DeoR-like transcriptional repressor C-terminal sensor" evidence="1">
    <location>
        <begin position="109"/>
        <end position="249"/>
    </location>
</feature>
<dbReference type="KEGG" id="gaw:V144x_02720"/>
<evidence type="ECO:0000259" key="1">
    <source>
        <dbReference type="Pfam" id="PF00455"/>
    </source>
</evidence>
<dbReference type="Proteomes" id="UP000318704">
    <property type="component" value="Chromosome"/>
</dbReference>
<gene>
    <name evidence="2" type="primary">glpR</name>
    <name evidence="2" type="ORF">V144x_02720</name>
</gene>
<evidence type="ECO:0000313" key="2">
    <source>
        <dbReference type="EMBL" id="QDT94840.1"/>
    </source>
</evidence>
<reference evidence="2 3" key="1">
    <citation type="submission" date="2019-03" db="EMBL/GenBank/DDBJ databases">
        <title>Deep-cultivation of Planctomycetes and their phenomic and genomic characterization uncovers novel biology.</title>
        <authorList>
            <person name="Wiegand S."/>
            <person name="Jogler M."/>
            <person name="Boedeker C."/>
            <person name="Pinto D."/>
            <person name="Vollmers J."/>
            <person name="Rivas-Marin E."/>
            <person name="Kohn T."/>
            <person name="Peeters S.H."/>
            <person name="Heuer A."/>
            <person name="Rast P."/>
            <person name="Oberbeckmann S."/>
            <person name="Bunk B."/>
            <person name="Jeske O."/>
            <person name="Meyerdierks A."/>
            <person name="Storesund J.E."/>
            <person name="Kallscheuer N."/>
            <person name="Luecker S."/>
            <person name="Lage O.M."/>
            <person name="Pohl T."/>
            <person name="Merkel B.J."/>
            <person name="Hornburger P."/>
            <person name="Mueller R.-W."/>
            <person name="Bruemmer F."/>
            <person name="Labrenz M."/>
            <person name="Spormann A.M."/>
            <person name="Op den Camp H."/>
            <person name="Overmann J."/>
            <person name="Amann R."/>
            <person name="Jetten M.S.M."/>
            <person name="Mascher T."/>
            <person name="Medema M.H."/>
            <person name="Devos D.P."/>
            <person name="Kaster A.-K."/>
            <person name="Ovreas L."/>
            <person name="Rohde M."/>
            <person name="Galperin M.Y."/>
            <person name="Jogler C."/>
        </authorList>
    </citation>
    <scope>NUCLEOTIDE SEQUENCE [LARGE SCALE GENOMIC DNA]</scope>
    <source>
        <strain evidence="2 3">V144</strain>
    </source>
</reference>
<proteinExistence type="predicted"/>
<dbReference type="EMBL" id="CP037920">
    <property type="protein sequence ID" value="QDT94840.1"/>
    <property type="molecule type" value="Genomic_DNA"/>
</dbReference>
<accession>A0A517VPI9</accession>
<dbReference type="InterPro" id="IPR014036">
    <property type="entry name" value="DeoR-like_C"/>
</dbReference>
<name>A0A517VPI9_9PLAN</name>